<feature type="compositionally biased region" description="Low complexity" evidence="1">
    <location>
        <begin position="479"/>
        <end position="512"/>
    </location>
</feature>
<feature type="compositionally biased region" description="Basic and acidic residues" evidence="1">
    <location>
        <begin position="680"/>
        <end position="695"/>
    </location>
</feature>
<gene>
    <name evidence="2" type="ORF">SAMN05444858_101296</name>
</gene>
<organism evidence="2 3">
    <name type="scientific">Micromonospora avicenniae</name>
    <dbReference type="NCBI Taxonomy" id="1198245"/>
    <lineage>
        <taxon>Bacteria</taxon>
        <taxon>Bacillati</taxon>
        <taxon>Actinomycetota</taxon>
        <taxon>Actinomycetes</taxon>
        <taxon>Micromonosporales</taxon>
        <taxon>Micromonosporaceae</taxon>
        <taxon>Micromonospora</taxon>
    </lineage>
</organism>
<dbReference type="STRING" id="1198245.SAMN05444858_101296"/>
<evidence type="ECO:0000313" key="3">
    <source>
        <dbReference type="Proteomes" id="UP000186004"/>
    </source>
</evidence>
<accession>A0A1N6QDW5</accession>
<dbReference type="OrthoDB" id="5181693at2"/>
<feature type="region of interest" description="Disordered" evidence="1">
    <location>
        <begin position="677"/>
        <end position="696"/>
    </location>
</feature>
<feature type="compositionally biased region" description="Low complexity" evidence="1">
    <location>
        <begin position="777"/>
        <end position="822"/>
    </location>
</feature>
<feature type="region of interest" description="Disordered" evidence="1">
    <location>
        <begin position="754"/>
        <end position="889"/>
    </location>
</feature>
<dbReference type="AlphaFoldDB" id="A0A1N6QDW5"/>
<sequence>MSEAGQPGAATPGEHDDGTGQQHDPSRSAGGWAPPAAAWPPVGDPGRSGEPAARWAPDPSSGWATSSPRHGDLPAPVAGLSGDTEPPSRVNGHHANGVTYAADEASLGRPAPVSAPPGTGADERRDPGSERLVVPAQRPAPAAEQTYGPNEPEPGPARHVSDEPPGTRPRWAEPGLPTSAPPAVQVPPVGTAPSGFEVPPGFQAPTAAPSAVEGHPPTEQHGRPEAYPPAGEQGSPAQSWAPTEPSAGEPDWSGPSWNRPSWGSAWAPAWSRSGEEQARQGRESDEFPGHRAGEPVAPSGRRSAEAGEPVGRHETDPPAGQERESDEPAPHQDRDADELTGRRAREESRPAWAGEPHQPYEQVRAESSHPYQPVRAEPMRPYEATRAESEPSPVDRPAWAAGRTPLAPAEASSEPSPPPMDRPSWAAERPLPGSEPPGPAVAPERPSWAAERQLPGSEPSDPAVERRSWESGSEPTSVPPVGSAGTPAGPAAVGGRPSWAGGSGASSAERPSWAGSRPTTVPPVVREANPADRPEPTPRRAAEAFRRRPAEVDVANRMASEAATPAAITGRHDPDPASGVSREAETRTGPAPASATSGADRHDHTTAAPASASAPGYAARRSAPEPAPTADQSVGRQPEPASAVLPQRVPAEPDVPVVPEPPAVEPPAETPQLARIATHLRRDDEPAPPQERPEGFDVNAILGAVREVAGVRDASLRRTPAGAHSLRLDLADGADPADVSRQVARLLQERMGLAAAPQNLPGPPAAPPAPVRRRNAARAPEATRAASAARAPEATRAASATRAPEATRAASAARAPEAARAADVAREVREGRSTGIEGRAAAEAAGGAPRTEPDPLRRRRPIAPPRGRATVDEATPGAATGSPVNLGASYSGAQLTTTESAPSRPLDTGGRPGPRVVIDHVQVSTFGLDANVEVRLIAAGETASGYATGPAVDGYVLRLCAVAAASAVDELLRRPVLSEGGRCFVEHVAVVPFGNCEVATVVVLLVCDGWVEQLAGSALVAGDPRQAVVRATLAAVNRRLEALLT</sequence>
<feature type="compositionally biased region" description="Basic and acidic residues" evidence="1">
    <location>
        <begin position="529"/>
        <end position="551"/>
    </location>
</feature>
<feature type="compositionally biased region" description="Low complexity" evidence="1">
    <location>
        <begin position="607"/>
        <end position="621"/>
    </location>
</feature>
<feature type="compositionally biased region" description="Low complexity" evidence="1">
    <location>
        <begin position="835"/>
        <end position="848"/>
    </location>
</feature>
<feature type="compositionally biased region" description="Low complexity" evidence="1">
    <location>
        <begin position="29"/>
        <end position="45"/>
    </location>
</feature>
<feature type="region of interest" description="Disordered" evidence="1">
    <location>
        <begin position="895"/>
        <end position="914"/>
    </location>
</feature>
<evidence type="ECO:0000256" key="1">
    <source>
        <dbReference type="SAM" id="MobiDB-lite"/>
    </source>
</evidence>
<name>A0A1N6QDW5_9ACTN</name>
<dbReference type="Proteomes" id="UP000186004">
    <property type="component" value="Unassembled WGS sequence"/>
</dbReference>
<feature type="region of interest" description="Disordered" evidence="1">
    <location>
        <begin position="1"/>
        <end position="672"/>
    </location>
</feature>
<keyword evidence="3" id="KW-1185">Reference proteome</keyword>
<feature type="compositionally biased region" description="Basic and acidic residues" evidence="1">
    <location>
        <begin position="377"/>
        <end position="389"/>
    </location>
</feature>
<feature type="compositionally biased region" description="Pro residues" evidence="1">
    <location>
        <begin position="760"/>
        <end position="770"/>
    </location>
</feature>
<dbReference type="EMBL" id="FTNF01000001">
    <property type="protein sequence ID" value="SIQ14819.1"/>
    <property type="molecule type" value="Genomic_DNA"/>
</dbReference>
<feature type="compositionally biased region" description="Pro residues" evidence="1">
    <location>
        <begin position="656"/>
        <end position="669"/>
    </location>
</feature>
<proteinExistence type="predicted"/>
<evidence type="ECO:0000313" key="2">
    <source>
        <dbReference type="EMBL" id="SIQ14819.1"/>
    </source>
</evidence>
<feature type="compositionally biased region" description="Basic and acidic residues" evidence="1">
    <location>
        <begin position="823"/>
        <end position="832"/>
    </location>
</feature>
<feature type="compositionally biased region" description="Basic and acidic residues" evidence="1">
    <location>
        <begin position="302"/>
        <end position="349"/>
    </location>
</feature>
<reference evidence="2 3" key="1">
    <citation type="submission" date="2017-01" db="EMBL/GenBank/DDBJ databases">
        <authorList>
            <person name="Mah S.A."/>
            <person name="Swanson W.J."/>
            <person name="Moy G.W."/>
            <person name="Vacquier V.D."/>
        </authorList>
    </citation>
    <scope>NUCLEOTIDE SEQUENCE [LARGE SCALE GENOMIC DNA]</scope>
    <source>
        <strain evidence="2 3">DSM 45758</strain>
    </source>
</reference>
<protein>
    <submittedName>
        <fullName evidence="2">Uncharacterized protein</fullName>
    </submittedName>
</protein>
<feature type="compositionally biased region" description="Basic and acidic residues" evidence="1">
    <location>
        <begin position="273"/>
        <end position="293"/>
    </location>
</feature>